<accession>A0A1F5NTJ6</accession>
<proteinExistence type="predicted"/>
<evidence type="ECO:0000313" key="1">
    <source>
        <dbReference type="EMBL" id="OGE80986.1"/>
    </source>
</evidence>
<sequence length="108" mass="12445">MEEKDLKQIGDLFDGRFEKALPKAFNAAFTQVWEHNLEPALQAIHDKLEQLPTKSYLDDKIANLQGDLTTKLRKEDEKVNRLADILRQKNLISDNDIQELGNLVVFPK</sequence>
<organism evidence="1 2">
    <name type="scientific">Candidatus Doudnabacteria bacterium RIFCSPHIGHO2_01_FULL_46_24</name>
    <dbReference type="NCBI Taxonomy" id="1817825"/>
    <lineage>
        <taxon>Bacteria</taxon>
        <taxon>Candidatus Doudnaibacteriota</taxon>
    </lineage>
</organism>
<dbReference type="Proteomes" id="UP000178892">
    <property type="component" value="Unassembled WGS sequence"/>
</dbReference>
<dbReference type="STRING" id="1817825.A2720_03705"/>
<dbReference type="AlphaFoldDB" id="A0A1F5NTJ6"/>
<protein>
    <submittedName>
        <fullName evidence="1">Uncharacterized protein</fullName>
    </submittedName>
</protein>
<name>A0A1F5NTJ6_9BACT</name>
<dbReference type="EMBL" id="MFEL01000012">
    <property type="protein sequence ID" value="OGE80986.1"/>
    <property type="molecule type" value="Genomic_DNA"/>
</dbReference>
<reference evidence="1 2" key="1">
    <citation type="journal article" date="2016" name="Nat. Commun.">
        <title>Thousands of microbial genomes shed light on interconnected biogeochemical processes in an aquifer system.</title>
        <authorList>
            <person name="Anantharaman K."/>
            <person name="Brown C.T."/>
            <person name="Hug L.A."/>
            <person name="Sharon I."/>
            <person name="Castelle C.J."/>
            <person name="Probst A.J."/>
            <person name="Thomas B.C."/>
            <person name="Singh A."/>
            <person name="Wilkins M.J."/>
            <person name="Karaoz U."/>
            <person name="Brodie E.L."/>
            <person name="Williams K.H."/>
            <person name="Hubbard S.S."/>
            <person name="Banfield J.F."/>
        </authorList>
    </citation>
    <scope>NUCLEOTIDE SEQUENCE [LARGE SCALE GENOMIC DNA]</scope>
</reference>
<gene>
    <name evidence="1" type="ORF">A2720_03705</name>
</gene>
<evidence type="ECO:0000313" key="2">
    <source>
        <dbReference type="Proteomes" id="UP000178892"/>
    </source>
</evidence>
<comment type="caution">
    <text evidence="1">The sequence shown here is derived from an EMBL/GenBank/DDBJ whole genome shotgun (WGS) entry which is preliminary data.</text>
</comment>